<dbReference type="PATRIC" id="fig|28229.4.peg.1111"/>
<sequence length="626" mass="69041">MNLPKKFALSTSLIPLILCGTLAGCNSDNTDSSTTKPAVPNLPTTPTAPNPPPKETKTELEIAFPLHTKVFNIPIRGVSGTSKDAMLHAANVMAQYLDNNEDGVPDNQAIVDRMVAQEATLLMAKNSTDFESAVKKLEQKDTYQDLLGDEVKPNGVENGEFDATLEEVLHLITHVGYAGVYPEVFGEVVDSSIADAMDIARGGRFESIPNSYPDNAWYTYDDESCEYGCMITEYTYWSLTSILGAQKNPGREEEISNEWKLNTKEKVAMQDPTIFAILTDASYGLAVVLPNGDYSAKEFTIEGIDDHSVGTDINHEILQSALAANSGYKVAYGDTTKIWMMNPDGSDVTELADASPISGYVSWGPEADYVYFASAKGANESAWEAFRVNVETKELTQLSLFEEDVRSLGVSPDGEYLAISIMSGNSNIGENNDNLTQFHTDLYIMKMNEAKDVWAQGNKITKADMSLLVSSPAADQFWYEELNWSPKVSTDDGLPVLAYSKTWRYDEDDVSYTHVYTINADGSDNTLIAENKDQPIYDFDGQRLTFLDLSYFDFSDHTLHQLKVTGISQEISAPAISPDGNFMIFEVGDENRKAGMARISEENDNEGVIIGELNVYEPRWSPVPVN</sequence>
<feature type="region of interest" description="Disordered" evidence="1">
    <location>
        <begin position="29"/>
        <end position="56"/>
    </location>
</feature>
<dbReference type="InterPro" id="IPR015943">
    <property type="entry name" value="WD40/YVTN_repeat-like_dom_sf"/>
</dbReference>
<dbReference type="PROSITE" id="PS51257">
    <property type="entry name" value="PROKAR_LIPOPROTEIN"/>
    <property type="match status" value="1"/>
</dbReference>
<dbReference type="RefSeq" id="WP_033092865.1">
    <property type="nucleotide sequence ID" value="NZ_JQED01000007.1"/>
</dbReference>
<feature type="signal peptide" evidence="2">
    <location>
        <begin position="1"/>
        <end position="23"/>
    </location>
</feature>
<proteinExistence type="predicted"/>
<dbReference type="EMBL" id="JQED01000007">
    <property type="protein sequence ID" value="KGJ94153.1"/>
    <property type="molecule type" value="Genomic_DNA"/>
</dbReference>
<gene>
    <name evidence="3" type="ORF">ND2E_2086</name>
</gene>
<protein>
    <recommendedName>
        <fullName evidence="5">WD40-like beta Propeller containing protein</fullName>
    </recommendedName>
</protein>
<reference evidence="3 4" key="1">
    <citation type="submission" date="2014-08" db="EMBL/GenBank/DDBJ databases">
        <title>Genomic and Phenotypic Diversity of Colwellia psychrerythraea strains from Disparate Marine Basins.</title>
        <authorList>
            <person name="Techtmann S.M."/>
            <person name="Stelling S.C."/>
            <person name="Utturkar S.M."/>
            <person name="Alshibli N."/>
            <person name="Harris A."/>
            <person name="Brown S.D."/>
            <person name="Hazen T.C."/>
        </authorList>
    </citation>
    <scope>NUCLEOTIDE SEQUENCE [LARGE SCALE GENOMIC DNA]</scope>
    <source>
        <strain evidence="3 4">ND2E</strain>
    </source>
</reference>
<dbReference type="InterPro" id="IPR011042">
    <property type="entry name" value="6-blade_b-propeller_TolB-like"/>
</dbReference>
<evidence type="ECO:0008006" key="5">
    <source>
        <dbReference type="Google" id="ProtNLM"/>
    </source>
</evidence>
<dbReference type="AlphaFoldDB" id="A0A099KWZ6"/>
<name>A0A099KWZ6_COLPS</name>
<dbReference type="Proteomes" id="UP000029843">
    <property type="component" value="Unassembled WGS sequence"/>
</dbReference>
<dbReference type="PANTHER" id="PTHR36842:SF1">
    <property type="entry name" value="PROTEIN TOLB"/>
    <property type="match status" value="1"/>
</dbReference>
<evidence type="ECO:0000256" key="1">
    <source>
        <dbReference type="SAM" id="MobiDB-lite"/>
    </source>
</evidence>
<dbReference type="Gene3D" id="2.120.10.30">
    <property type="entry name" value="TolB, C-terminal domain"/>
    <property type="match status" value="1"/>
</dbReference>
<dbReference type="SUPFAM" id="SSF69304">
    <property type="entry name" value="Tricorn protease N-terminal domain"/>
    <property type="match status" value="1"/>
</dbReference>
<dbReference type="Gene3D" id="2.130.10.10">
    <property type="entry name" value="YVTN repeat-like/Quinoprotein amine dehydrogenase"/>
    <property type="match status" value="1"/>
</dbReference>
<keyword evidence="2" id="KW-0732">Signal</keyword>
<dbReference type="PANTHER" id="PTHR36842">
    <property type="entry name" value="PROTEIN TOLB HOMOLOG"/>
    <property type="match status" value="1"/>
</dbReference>
<feature type="chain" id="PRO_5001949267" description="WD40-like beta Propeller containing protein" evidence="2">
    <location>
        <begin position="24"/>
        <end position="626"/>
    </location>
</feature>
<dbReference type="OrthoDB" id="6198264at2"/>
<accession>A0A099KWZ6</accession>
<organism evidence="3 4">
    <name type="scientific">Colwellia psychrerythraea</name>
    <name type="common">Vibrio psychroerythus</name>
    <dbReference type="NCBI Taxonomy" id="28229"/>
    <lineage>
        <taxon>Bacteria</taxon>
        <taxon>Pseudomonadati</taxon>
        <taxon>Pseudomonadota</taxon>
        <taxon>Gammaproteobacteria</taxon>
        <taxon>Alteromonadales</taxon>
        <taxon>Colwelliaceae</taxon>
        <taxon>Colwellia</taxon>
    </lineage>
</organism>
<evidence type="ECO:0000256" key="2">
    <source>
        <dbReference type="SAM" id="SignalP"/>
    </source>
</evidence>
<comment type="caution">
    <text evidence="3">The sequence shown here is derived from an EMBL/GenBank/DDBJ whole genome shotgun (WGS) entry which is preliminary data.</text>
</comment>
<evidence type="ECO:0000313" key="3">
    <source>
        <dbReference type="EMBL" id="KGJ94153.1"/>
    </source>
</evidence>
<evidence type="ECO:0000313" key="4">
    <source>
        <dbReference type="Proteomes" id="UP000029843"/>
    </source>
</evidence>